<reference evidence="2 3" key="1">
    <citation type="submission" date="2024-04" db="EMBL/GenBank/DDBJ databases">
        <authorList>
            <person name="Fracassetti M."/>
        </authorList>
    </citation>
    <scope>NUCLEOTIDE SEQUENCE [LARGE SCALE GENOMIC DNA]</scope>
</reference>
<feature type="compositionally biased region" description="Basic and acidic residues" evidence="1">
    <location>
        <begin position="64"/>
        <end position="76"/>
    </location>
</feature>
<dbReference type="EMBL" id="OZ034820">
    <property type="protein sequence ID" value="CAL1400643.1"/>
    <property type="molecule type" value="Genomic_DNA"/>
</dbReference>
<proteinExistence type="predicted"/>
<feature type="compositionally biased region" description="Basic residues" evidence="1">
    <location>
        <begin position="51"/>
        <end position="63"/>
    </location>
</feature>
<keyword evidence="3" id="KW-1185">Reference proteome</keyword>
<sequence>MDLNRRPIEDDLEYQKEEKDGRSDMKKRKHGQALDFEGPYFSLGEESMQKRNARIKTKNRRQKAATEELKGNARET</sequence>
<gene>
    <name evidence="2" type="ORF">LTRI10_LOCUS40756</name>
</gene>
<feature type="compositionally biased region" description="Basic and acidic residues" evidence="1">
    <location>
        <begin position="1"/>
        <end position="24"/>
    </location>
</feature>
<evidence type="ECO:0000313" key="3">
    <source>
        <dbReference type="Proteomes" id="UP001497516"/>
    </source>
</evidence>
<dbReference type="Proteomes" id="UP001497516">
    <property type="component" value="Chromosome 7"/>
</dbReference>
<organism evidence="2 3">
    <name type="scientific">Linum trigynum</name>
    <dbReference type="NCBI Taxonomy" id="586398"/>
    <lineage>
        <taxon>Eukaryota</taxon>
        <taxon>Viridiplantae</taxon>
        <taxon>Streptophyta</taxon>
        <taxon>Embryophyta</taxon>
        <taxon>Tracheophyta</taxon>
        <taxon>Spermatophyta</taxon>
        <taxon>Magnoliopsida</taxon>
        <taxon>eudicotyledons</taxon>
        <taxon>Gunneridae</taxon>
        <taxon>Pentapetalae</taxon>
        <taxon>rosids</taxon>
        <taxon>fabids</taxon>
        <taxon>Malpighiales</taxon>
        <taxon>Linaceae</taxon>
        <taxon>Linum</taxon>
    </lineage>
</organism>
<name>A0AAV2FSS1_9ROSI</name>
<accession>A0AAV2FSS1</accession>
<evidence type="ECO:0000256" key="1">
    <source>
        <dbReference type="SAM" id="MobiDB-lite"/>
    </source>
</evidence>
<protein>
    <submittedName>
        <fullName evidence="2">Uncharacterized protein</fullName>
    </submittedName>
</protein>
<dbReference type="AlphaFoldDB" id="A0AAV2FSS1"/>
<evidence type="ECO:0000313" key="2">
    <source>
        <dbReference type="EMBL" id="CAL1400643.1"/>
    </source>
</evidence>
<feature type="region of interest" description="Disordered" evidence="1">
    <location>
        <begin position="1"/>
        <end position="76"/>
    </location>
</feature>